<evidence type="ECO:0000256" key="5">
    <source>
        <dbReference type="ARBA" id="ARBA00022824"/>
    </source>
</evidence>
<evidence type="ECO:0000256" key="3">
    <source>
        <dbReference type="ARBA" id="ARBA00022448"/>
    </source>
</evidence>
<accession>A0A804K1E8</accession>
<keyword evidence="9" id="KW-0472">Membrane</keyword>
<sequence length="85" mass="9979">MPVKLDAGALTSIEKIRKLQEDLTDDMVGLARQLKESSLLMVQSLQDTEKSFLQWITPEVFNFRYCNHSFRFFGRSLLEYRSACW</sequence>
<keyword evidence="12" id="KW-1185">Reference proteome</keyword>
<dbReference type="Gramene" id="Ma08_t00640.1">
    <property type="protein sequence ID" value="Ma08_p00640.1"/>
    <property type="gene ID" value="Ma08_g00640"/>
</dbReference>
<proteinExistence type="inferred from homology"/>
<reference evidence="11" key="2">
    <citation type="submission" date="2021-05" db="UniProtKB">
        <authorList>
            <consortium name="EnsemblPlants"/>
        </authorList>
    </citation>
    <scope>IDENTIFICATION</scope>
    <source>
        <strain evidence="11">subsp. malaccensis</strain>
    </source>
</reference>
<keyword evidence="6" id="KW-0931">ER-Golgi transport</keyword>
<organism evidence="11 12">
    <name type="scientific">Musa acuminata subsp. malaccensis</name>
    <name type="common">Wild banana</name>
    <name type="synonym">Musa malaccensis</name>
    <dbReference type="NCBI Taxonomy" id="214687"/>
    <lineage>
        <taxon>Eukaryota</taxon>
        <taxon>Viridiplantae</taxon>
        <taxon>Streptophyta</taxon>
        <taxon>Embryophyta</taxon>
        <taxon>Tracheophyta</taxon>
        <taxon>Spermatophyta</taxon>
        <taxon>Magnoliopsida</taxon>
        <taxon>Liliopsida</taxon>
        <taxon>Zingiberales</taxon>
        <taxon>Musaceae</taxon>
        <taxon>Musa</taxon>
    </lineage>
</organism>
<evidence type="ECO:0000256" key="1">
    <source>
        <dbReference type="ARBA" id="ARBA00004163"/>
    </source>
</evidence>
<evidence type="ECO:0000313" key="12">
    <source>
        <dbReference type="Proteomes" id="UP000012960"/>
    </source>
</evidence>
<comment type="subcellular location">
    <subcellularLocation>
        <location evidence="1">Endoplasmic reticulum membrane</location>
        <topology evidence="1">Single-pass type IV membrane protein</topology>
    </subcellularLocation>
</comment>
<protein>
    <submittedName>
        <fullName evidence="10">(wild Malaysian banana) hypothetical protein</fullName>
    </submittedName>
</protein>
<dbReference type="AlphaFoldDB" id="A0A804K1E8"/>
<evidence type="ECO:0000256" key="2">
    <source>
        <dbReference type="ARBA" id="ARBA00007891"/>
    </source>
</evidence>
<name>A0A804K1E8_MUSAM</name>
<evidence type="ECO:0000313" key="11">
    <source>
        <dbReference type="EnsemblPlants" id="Ma08_p00640.1"/>
    </source>
</evidence>
<dbReference type="EMBL" id="HG996472">
    <property type="protein sequence ID" value="CAG1830197.1"/>
    <property type="molecule type" value="Genomic_DNA"/>
</dbReference>
<keyword evidence="7" id="KW-0653">Protein transport</keyword>
<reference evidence="10" key="1">
    <citation type="submission" date="2021-03" db="EMBL/GenBank/DDBJ databases">
        <authorList>
            <consortium name="Genoscope - CEA"/>
            <person name="William W."/>
        </authorList>
    </citation>
    <scope>NUCLEOTIDE SEQUENCE</scope>
    <source>
        <strain evidence="10">Doubled-haploid Pahang</strain>
    </source>
</reference>
<evidence type="ECO:0000256" key="4">
    <source>
        <dbReference type="ARBA" id="ARBA00022692"/>
    </source>
</evidence>
<evidence type="ECO:0000256" key="6">
    <source>
        <dbReference type="ARBA" id="ARBA00022892"/>
    </source>
</evidence>
<keyword evidence="3" id="KW-0813">Transport</keyword>
<keyword evidence="4" id="KW-0812">Transmembrane</keyword>
<dbReference type="Pfam" id="PF09753">
    <property type="entry name" value="Use1"/>
    <property type="match status" value="1"/>
</dbReference>
<dbReference type="InterPro" id="IPR019150">
    <property type="entry name" value="Vesicle_transport_protein_Use1"/>
</dbReference>
<gene>
    <name evidence="10" type="ORF">GSMUA_334510.1</name>
</gene>
<evidence type="ECO:0000256" key="9">
    <source>
        <dbReference type="ARBA" id="ARBA00023136"/>
    </source>
</evidence>
<dbReference type="PANTHER" id="PTHR13050:SF7">
    <property type="entry name" value="VESICLE TRANSPORT PROTEIN USE1"/>
    <property type="match status" value="1"/>
</dbReference>
<evidence type="ECO:0000256" key="7">
    <source>
        <dbReference type="ARBA" id="ARBA00022927"/>
    </source>
</evidence>
<dbReference type="PANTHER" id="PTHR13050">
    <property type="entry name" value="USE1-LIKE PROTEIN"/>
    <property type="match status" value="1"/>
</dbReference>
<dbReference type="InParanoid" id="A0A804K1E8"/>
<dbReference type="GO" id="GO:0005789">
    <property type="term" value="C:endoplasmic reticulum membrane"/>
    <property type="evidence" value="ECO:0007669"/>
    <property type="project" value="UniProtKB-SubCell"/>
</dbReference>
<dbReference type="EnsemblPlants" id="Ma08_t00640.1">
    <property type="protein sequence ID" value="Ma08_p00640.1"/>
    <property type="gene ID" value="Ma08_g00640"/>
</dbReference>
<keyword evidence="5" id="KW-0256">Endoplasmic reticulum</keyword>
<comment type="similarity">
    <text evidence="2">Belongs to the USE1 family.</text>
</comment>
<keyword evidence="8" id="KW-1133">Transmembrane helix</keyword>
<evidence type="ECO:0000256" key="8">
    <source>
        <dbReference type="ARBA" id="ARBA00022989"/>
    </source>
</evidence>
<dbReference type="GO" id="GO:0016192">
    <property type="term" value="P:vesicle-mediated transport"/>
    <property type="evidence" value="ECO:0007669"/>
    <property type="project" value="UniProtKB-KW"/>
</dbReference>
<dbReference type="GO" id="GO:0015031">
    <property type="term" value="P:protein transport"/>
    <property type="evidence" value="ECO:0007669"/>
    <property type="project" value="UniProtKB-KW"/>
</dbReference>
<dbReference type="Proteomes" id="UP000012960">
    <property type="component" value="Unplaced"/>
</dbReference>
<evidence type="ECO:0000313" key="10">
    <source>
        <dbReference type="EMBL" id="CAG1830197.1"/>
    </source>
</evidence>